<dbReference type="Pfam" id="PF02826">
    <property type="entry name" value="2-Hacid_dh_C"/>
    <property type="match status" value="1"/>
</dbReference>
<dbReference type="RefSeq" id="WP_048636894.1">
    <property type="nucleotide sequence ID" value="NZ_CGIG01000001.1"/>
</dbReference>
<dbReference type="GO" id="GO:0005829">
    <property type="term" value="C:cytosol"/>
    <property type="evidence" value="ECO:0007669"/>
    <property type="project" value="TreeGrafter"/>
</dbReference>
<organism evidence="7 9">
    <name type="scientific">Brenneria goodwinii</name>
    <dbReference type="NCBI Taxonomy" id="1109412"/>
    <lineage>
        <taxon>Bacteria</taxon>
        <taxon>Pseudomonadati</taxon>
        <taxon>Pseudomonadota</taxon>
        <taxon>Gammaproteobacteria</taxon>
        <taxon>Enterobacterales</taxon>
        <taxon>Pectobacteriaceae</taxon>
        <taxon>Brenneria</taxon>
    </lineage>
</organism>
<dbReference type="CDD" id="cd12156">
    <property type="entry name" value="HPPR"/>
    <property type="match status" value="1"/>
</dbReference>
<dbReference type="InterPro" id="IPR050223">
    <property type="entry name" value="D-isomer_2-hydroxyacid_DH"/>
</dbReference>
<dbReference type="EMBL" id="CGIG01000001">
    <property type="protein sequence ID" value="CPR15657.1"/>
    <property type="molecule type" value="Genomic_DNA"/>
</dbReference>
<dbReference type="GO" id="GO:0051287">
    <property type="term" value="F:NAD binding"/>
    <property type="evidence" value="ECO:0007669"/>
    <property type="project" value="InterPro"/>
</dbReference>
<gene>
    <name evidence="8" type="ORF">BIY26_13770</name>
    <name evidence="7" type="ORF">BN1221_01639</name>
</gene>
<comment type="similarity">
    <text evidence="4">Belongs to the D-isomer specific 2-hydroxyacid dehydrogenase family.</text>
</comment>
<evidence type="ECO:0000313" key="10">
    <source>
        <dbReference type="Proteomes" id="UP000285972"/>
    </source>
</evidence>
<feature type="domain" description="D-isomer specific 2-hydroxyacid dehydrogenase NAD-binding" evidence="6">
    <location>
        <begin position="106"/>
        <end position="278"/>
    </location>
</feature>
<name>A0A0G4JU28_9GAMM</name>
<dbReference type="AlphaFoldDB" id="A0A0G4JU28"/>
<dbReference type="STRING" id="1109412.BN1221_01639"/>
<evidence type="ECO:0000313" key="9">
    <source>
        <dbReference type="Proteomes" id="UP000044377"/>
    </source>
</evidence>
<dbReference type="InterPro" id="IPR036291">
    <property type="entry name" value="NAD(P)-bd_dom_sf"/>
</dbReference>
<dbReference type="SUPFAM" id="SSF51735">
    <property type="entry name" value="NAD(P)-binding Rossmann-fold domains"/>
    <property type="match status" value="1"/>
</dbReference>
<dbReference type="Pfam" id="PF00389">
    <property type="entry name" value="2-Hacid_dh"/>
    <property type="match status" value="1"/>
</dbReference>
<dbReference type="OrthoDB" id="9805416at2"/>
<reference evidence="9" key="2">
    <citation type="submission" date="2015-01" db="EMBL/GenBank/DDBJ databases">
        <authorList>
            <person name="Paterson Steve"/>
        </authorList>
    </citation>
    <scope>NUCLEOTIDE SEQUENCE [LARGE SCALE GENOMIC DNA]</scope>
    <source>
        <strain evidence="9">OBR1</strain>
    </source>
</reference>
<dbReference type="FunFam" id="3.40.50.720:FF:000213">
    <property type="entry name" value="Putative 2-hydroxyacid dehydrogenase"/>
    <property type="match status" value="1"/>
</dbReference>
<dbReference type="GO" id="GO:0030267">
    <property type="term" value="F:glyoxylate reductase (NADPH) activity"/>
    <property type="evidence" value="ECO:0007669"/>
    <property type="project" value="TreeGrafter"/>
</dbReference>
<reference evidence="8 10" key="3">
    <citation type="submission" date="2016-09" db="EMBL/GenBank/DDBJ databases">
        <authorList>
            <person name="Doonan J."/>
            <person name="Pachebat J.A."/>
            <person name="Golyshin P.N."/>
            <person name="Denman S."/>
            <person name="Mcdonald J.E."/>
        </authorList>
    </citation>
    <scope>NUCLEOTIDE SEQUENCE [LARGE SCALE GENOMIC DNA]</scope>
    <source>
        <strain evidence="8 10">FRB141</strain>
    </source>
</reference>
<dbReference type="GeneID" id="70908885"/>
<proteinExistence type="inferred from homology"/>
<feature type="domain" description="D-isomer specific 2-hydroxyacid dehydrogenase catalytic" evidence="5">
    <location>
        <begin position="20"/>
        <end position="309"/>
    </location>
</feature>
<keyword evidence="9" id="KW-1185">Reference proteome</keyword>
<evidence type="ECO:0000259" key="6">
    <source>
        <dbReference type="Pfam" id="PF02826"/>
    </source>
</evidence>
<dbReference type="InterPro" id="IPR006140">
    <property type="entry name" value="D-isomer_DH_NAD-bd"/>
</dbReference>
<evidence type="ECO:0000256" key="2">
    <source>
        <dbReference type="ARBA" id="ARBA00023002"/>
    </source>
</evidence>
<dbReference type="Gene3D" id="3.40.50.720">
    <property type="entry name" value="NAD(P)-binding Rossmann-like Domain"/>
    <property type="match status" value="2"/>
</dbReference>
<dbReference type="SUPFAM" id="SSF52283">
    <property type="entry name" value="Formate/glycerate dehydrogenase catalytic domain-like"/>
    <property type="match status" value="1"/>
</dbReference>
<dbReference type="KEGG" id="bgj:AWC36_18875"/>
<dbReference type="GO" id="GO:0004617">
    <property type="term" value="F:phosphoglycerate dehydrogenase activity"/>
    <property type="evidence" value="ECO:0007669"/>
    <property type="project" value="UniProtKB-EC"/>
</dbReference>
<dbReference type="Proteomes" id="UP000044377">
    <property type="component" value="Unassembled WGS sequence"/>
</dbReference>
<sequence length="310" mass="33126">MKQKILKQASLPAQLDEELNARYDVYEYAALAPSEFSRLAEEFRVVITNGEAVVTREFINALPNLALIAVFGVGYDGVDVPAAKARGIAVTHTPGVLTDDVADLALGLLLATSRQIADAQTFIQQGGWKQQSYMWTRKVSGSTLGIIGLGRIGRAVAQRAAGFNLAISYTDRQPANDVDFTFYPTVEALAAASDYLVVCTPGGSDTHCLVNRDVLRALGSDGMLINISRGSVVDEQALVEAIEQGTIAGAGLDVFAHEPDVPAGLLGKPNVVVTPHMASATWSTRREMSRLVMENVDAWFAGQPLVTPVP</sequence>
<evidence type="ECO:0000313" key="8">
    <source>
        <dbReference type="EMBL" id="RLM21879.1"/>
    </source>
</evidence>
<keyword evidence="2 4" id="KW-0560">Oxidoreductase</keyword>
<dbReference type="GO" id="GO:0016618">
    <property type="term" value="F:hydroxypyruvate reductase [NAD(P)H] activity"/>
    <property type="evidence" value="ECO:0007669"/>
    <property type="project" value="TreeGrafter"/>
</dbReference>
<evidence type="ECO:0000313" key="7">
    <source>
        <dbReference type="EMBL" id="CPR15657.1"/>
    </source>
</evidence>
<dbReference type="PROSITE" id="PS00065">
    <property type="entry name" value="D_2_HYDROXYACID_DH_1"/>
    <property type="match status" value="1"/>
</dbReference>
<dbReference type="EMBL" id="MJLX01000037">
    <property type="protein sequence ID" value="RLM21879.1"/>
    <property type="molecule type" value="Genomic_DNA"/>
</dbReference>
<evidence type="ECO:0000259" key="5">
    <source>
        <dbReference type="Pfam" id="PF00389"/>
    </source>
</evidence>
<dbReference type="Proteomes" id="UP000285972">
    <property type="component" value="Unassembled WGS sequence"/>
</dbReference>
<keyword evidence="1" id="KW-0521">NADP</keyword>
<dbReference type="InterPro" id="IPR006139">
    <property type="entry name" value="D-isomer_2_OHA_DH_cat_dom"/>
</dbReference>
<dbReference type="InterPro" id="IPR029752">
    <property type="entry name" value="D-isomer_DH_CS1"/>
</dbReference>
<protein>
    <submittedName>
        <fullName evidence="7">D-3-phosphoglycerate dehydrogenase</fullName>
        <ecNumber evidence="7">1.1.1.95</ecNumber>
    </submittedName>
    <submittedName>
        <fullName evidence="8">Hydroxyacid dehydrogenase</fullName>
    </submittedName>
</protein>
<evidence type="ECO:0000256" key="1">
    <source>
        <dbReference type="ARBA" id="ARBA00022857"/>
    </source>
</evidence>
<keyword evidence="3" id="KW-0520">NAD</keyword>
<accession>A0A0G4JU28</accession>
<reference evidence="7" key="1">
    <citation type="submission" date="2015-01" db="EMBL/GenBank/DDBJ databases">
        <authorList>
            <person name="Xiang T."/>
            <person name="Song Y."/>
            <person name="Huang L."/>
            <person name="Wang B."/>
            <person name="Wu P."/>
        </authorList>
    </citation>
    <scope>NUCLEOTIDE SEQUENCE [LARGE SCALE GENOMIC DNA]</scope>
    <source>
        <strain evidence="7">OBR1</strain>
    </source>
</reference>
<dbReference type="PANTHER" id="PTHR10996:SF178">
    <property type="entry name" value="2-HYDROXYACID DEHYDROGENASE YGL185C-RELATED"/>
    <property type="match status" value="1"/>
</dbReference>
<dbReference type="PANTHER" id="PTHR10996">
    <property type="entry name" value="2-HYDROXYACID DEHYDROGENASE-RELATED"/>
    <property type="match status" value="1"/>
</dbReference>
<dbReference type="EC" id="1.1.1.95" evidence="7"/>
<evidence type="ECO:0000256" key="4">
    <source>
        <dbReference type="RuleBase" id="RU003719"/>
    </source>
</evidence>
<evidence type="ECO:0000256" key="3">
    <source>
        <dbReference type="ARBA" id="ARBA00023027"/>
    </source>
</evidence>